<feature type="domain" description="Methylated-DNA-[protein]-cysteine S-methyltransferase DNA binding" evidence="2">
    <location>
        <begin position="74"/>
        <end position="134"/>
    </location>
</feature>
<dbReference type="InterPro" id="IPR014048">
    <property type="entry name" value="MethylDNA_cys_MeTrfase_DNA-bd"/>
</dbReference>
<dbReference type="RefSeq" id="WP_089668483.1">
    <property type="nucleotide sequence ID" value="NZ_FOJA01000001.1"/>
</dbReference>
<dbReference type="SUPFAM" id="SSF46767">
    <property type="entry name" value="Methylated DNA-protein cysteine methyltransferase, C-terminal domain"/>
    <property type="match status" value="1"/>
</dbReference>
<evidence type="ECO:0000313" key="4">
    <source>
        <dbReference type="Proteomes" id="UP000198518"/>
    </source>
</evidence>
<keyword evidence="4" id="KW-1185">Reference proteome</keyword>
<keyword evidence="1" id="KW-0227">DNA damage</keyword>
<organism evidence="3 4">
    <name type="scientific">Halobacterium jilantaiense</name>
    <dbReference type="NCBI Taxonomy" id="355548"/>
    <lineage>
        <taxon>Archaea</taxon>
        <taxon>Methanobacteriati</taxon>
        <taxon>Methanobacteriota</taxon>
        <taxon>Stenosarchaea group</taxon>
        <taxon>Halobacteria</taxon>
        <taxon>Halobacteriales</taxon>
        <taxon>Halobacteriaceae</taxon>
        <taxon>Halobacterium</taxon>
    </lineage>
</organism>
<evidence type="ECO:0000256" key="1">
    <source>
        <dbReference type="ARBA" id="ARBA00022763"/>
    </source>
</evidence>
<sequence>MSAAGIYAREFDRLDCFVQLGVAGDRVISVSFSRERPMDAGTDHKLLDRVGAYLDGTEDDFDDVTVGLTLPTDQRRVLEAIRNVPFGETVDVELAARMTPDLDHDSDEGRRTVRDALAANPVPLFVPDHRVRGAPSGAPDRVVRVLRDLEA</sequence>
<keyword evidence="3" id="KW-0489">Methyltransferase</keyword>
<dbReference type="GO" id="GO:0032259">
    <property type="term" value="P:methylation"/>
    <property type="evidence" value="ECO:0007669"/>
    <property type="project" value="UniProtKB-KW"/>
</dbReference>
<dbReference type="InterPro" id="IPR036388">
    <property type="entry name" value="WH-like_DNA-bd_sf"/>
</dbReference>
<dbReference type="Proteomes" id="UP000198518">
    <property type="component" value="Unassembled WGS sequence"/>
</dbReference>
<dbReference type="Pfam" id="PF01035">
    <property type="entry name" value="DNA_binding_1"/>
    <property type="match status" value="1"/>
</dbReference>
<accession>A0A1I0NXP4</accession>
<dbReference type="GO" id="GO:0008168">
    <property type="term" value="F:methyltransferase activity"/>
    <property type="evidence" value="ECO:0007669"/>
    <property type="project" value="UniProtKB-KW"/>
</dbReference>
<evidence type="ECO:0000313" key="3">
    <source>
        <dbReference type="EMBL" id="SEW06670.1"/>
    </source>
</evidence>
<gene>
    <name evidence="3" type="ORF">SAMN04487945_1237</name>
</gene>
<name>A0A1I0NXP4_9EURY</name>
<dbReference type="EMBL" id="FOJA01000001">
    <property type="protein sequence ID" value="SEW06670.1"/>
    <property type="molecule type" value="Genomic_DNA"/>
</dbReference>
<dbReference type="AlphaFoldDB" id="A0A1I0NXP4"/>
<protein>
    <submittedName>
        <fullName evidence="3">Methylated-DNA-[protein]-cysteine S-methyltransferase</fullName>
    </submittedName>
</protein>
<dbReference type="OrthoDB" id="372118at2157"/>
<evidence type="ECO:0000259" key="2">
    <source>
        <dbReference type="Pfam" id="PF01035"/>
    </source>
</evidence>
<dbReference type="STRING" id="355548.SAMN04487945_1237"/>
<reference evidence="3 4" key="1">
    <citation type="submission" date="2016-10" db="EMBL/GenBank/DDBJ databases">
        <authorList>
            <person name="de Groot N.N."/>
        </authorList>
    </citation>
    <scope>NUCLEOTIDE SEQUENCE [LARGE SCALE GENOMIC DNA]</scope>
    <source>
        <strain evidence="3 4">CGMCC 1.5337</strain>
    </source>
</reference>
<keyword evidence="3" id="KW-0808">Transferase</keyword>
<dbReference type="Gene3D" id="1.10.10.10">
    <property type="entry name" value="Winged helix-like DNA-binding domain superfamily/Winged helix DNA-binding domain"/>
    <property type="match status" value="1"/>
</dbReference>
<proteinExistence type="predicted"/>
<dbReference type="GO" id="GO:0006281">
    <property type="term" value="P:DNA repair"/>
    <property type="evidence" value="ECO:0007669"/>
    <property type="project" value="InterPro"/>
</dbReference>
<dbReference type="InterPro" id="IPR036217">
    <property type="entry name" value="MethylDNA_cys_MeTrfase_DNAb"/>
</dbReference>
<dbReference type="CDD" id="cd06445">
    <property type="entry name" value="ATase"/>
    <property type="match status" value="1"/>
</dbReference>